<keyword evidence="2" id="KW-0732">Signal</keyword>
<dbReference type="EMBL" id="PEMJ01000333">
    <property type="protein sequence ID" value="RTI12176.1"/>
    <property type="molecule type" value="Genomic_DNA"/>
</dbReference>
<proteinExistence type="predicted"/>
<reference evidence="5 6" key="1">
    <citation type="journal article" date="2019" name="Extremophiles">
        <title>Biogeography of thermophiles and predominance of Thermus scotoductus in domestic water heaters.</title>
        <authorList>
            <person name="Wilpiszeski R.L."/>
            <person name="Zhang Z."/>
            <person name="House C.H."/>
        </authorList>
    </citation>
    <scope>NUCLEOTIDE SEQUENCE [LARGE SCALE GENOMIC DNA]</scope>
    <source>
        <strain evidence="3 5">14_S14</strain>
        <strain evidence="4 6">17_S17</strain>
    </source>
</reference>
<accession>A0A430UUD2</accession>
<evidence type="ECO:0000313" key="3">
    <source>
        <dbReference type="EMBL" id="RTI12176.1"/>
    </source>
</evidence>
<evidence type="ECO:0000313" key="5">
    <source>
        <dbReference type="Proteomes" id="UP000287155"/>
    </source>
</evidence>
<evidence type="ECO:0000313" key="4">
    <source>
        <dbReference type="EMBL" id="RTI12438.1"/>
    </source>
</evidence>
<comment type="caution">
    <text evidence="4">The sequence shown here is derived from an EMBL/GenBank/DDBJ whole genome shotgun (WGS) entry which is preliminary data.</text>
</comment>
<name>A0A430UUD2_THESC</name>
<evidence type="ECO:0000256" key="1">
    <source>
        <dbReference type="SAM" id="Phobius"/>
    </source>
</evidence>
<feature type="signal peptide" evidence="2">
    <location>
        <begin position="1"/>
        <end position="21"/>
    </location>
</feature>
<keyword evidence="1" id="KW-0812">Transmembrane</keyword>
<feature type="chain" id="PRO_5036351511" evidence="2">
    <location>
        <begin position="22"/>
        <end position="145"/>
    </location>
</feature>
<protein>
    <submittedName>
        <fullName evidence="4">Uncharacterized protein</fullName>
    </submittedName>
</protein>
<keyword evidence="1" id="KW-1133">Transmembrane helix</keyword>
<dbReference type="Proteomes" id="UP000287155">
    <property type="component" value="Unassembled WGS sequence"/>
</dbReference>
<feature type="transmembrane region" description="Helical" evidence="1">
    <location>
        <begin position="114"/>
        <end position="133"/>
    </location>
</feature>
<organism evidence="4 6">
    <name type="scientific">Thermus scotoductus</name>
    <dbReference type="NCBI Taxonomy" id="37636"/>
    <lineage>
        <taxon>Bacteria</taxon>
        <taxon>Thermotogati</taxon>
        <taxon>Deinococcota</taxon>
        <taxon>Deinococci</taxon>
        <taxon>Thermales</taxon>
        <taxon>Thermaceae</taxon>
        <taxon>Thermus</taxon>
    </lineage>
</organism>
<gene>
    <name evidence="3" type="ORF">CSW27_10840</name>
    <name evidence="4" type="ORF">CSW30_01070</name>
</gene>
<dbReference type="RefSeq" id="WP_126204948.1">
    <property type="nucleotide sequence ID" value="NZ_PEMG01000021.1"/>
</dbReference>
<keyword evidence="1" id="KW-0472">Membrane</keyword>
<dbReference type="Proteomes" id="UP000287173">
    <property type="component" value="Unassembled WGS sequence"/>
</dbReference>
<evidence type="ECO:0000256" key="2">
    <source>
        <dbReference type="SAM" id="SignalP"/>
    </source>
</evidence>
<sequence length="145" mass="15159">MMVPARVLMVVLALTVGLALADSPDEARMSGRHLARSAVAFLQAEPPNPEMALDRLRDALEKPEGVDVKVLELALEALEAGVPQAVPPLVAKAVGDDPGSVGGSKAVEVHLGPTIYWAFAIGLVLVFLGAYALGRSSALLQRKEA</sequence>
<dbReference type="AlphaFoldDB" id="A0A430UUD2"/>
<evidence type="ECO:0000313" key="6">
    <source>
        <dbReference type="Proteomes" id="UP000287173"/>
    </source>
</evidence>
<dbReference type="EMBL" id="PEMG01000021">
    <property type="protein sequence ID" value="RTI12438.1"/>
    <property type="molecule type" value="Genomic_DNA"/>
</dbReference>